<feature type="domain" description="Response regulatory" evidence="8">
    <location>
        <begin position="10"/>
        <end position="126"/>
    </location>
</feature>
<dbReference type="GO" id="GO:0000976">
    <property type="term" value="F:transcription cis-regulatory region binding"/>
    <property type="evidence" value="ECO:0007669"/>
    <property type="project" value="TreeGrafter"/>
</dbReference>
<comment type="caution">
    <text evidence="9">The sequence shown here is derived from an EMBL/GenBank/DDBJ whole genome shotgun (WGS) entry which is preliminary data.</text>
</comment>
<dbReference type="InterPro" id="IPR016032">
    <property type="entry name" value="Sig_transdc_resp-reg_C-effctor"/>
</dbReference>
<evidence type="ECO:0000259" key="7">
    <source>
        <dbReference type="PROSITE" id="PS50043"/>
    </source>
</evidence>
<keyword evidence="1 6" id="KW-0597">Phosphoprotein</keyword>
<dbReference type="PROSITE" id="PS00622">
    <property type="entry name" value="HTH_LUXR_1"/>
    <property type="match status" value="1"/>
</dbReference>
<dbReference type="PANTHER" id="PTHR48111">
    <property type="entry name" value="REGULATOR OF RPOS"/>
    <property type="match status" value="1"/>
</dbReference>
<dbReference type="OrthoDB" id="8874570at2"/>
<dbReference type="GO" id="GO:0005829">
    <property type="term" value="C:cytosol"/>
    <property type="evidence" value="ECO:0007669"/>
    <property type="project" value="TreeGrafter"/>
</dbReference>
<dbReference type="EMBL" id="VLTJ01000039">
    <property type="protein sequence ID" value="TSH90779.1"/>
    <property type="molecule type" value="Genomic_DNA"/>
</dbReference>
<dbReference type="Gene3D" id="3.40.50.2300">
    <property type="match status" value="1"/>
</dbReference>
<evidence type="ECO:0000256" key="2">
    <source>
        <dbReference type="ARBA" id="ARBA00023012"/>
    </source>
</evidence>
<dbReference type="Proteomes" id="UP000318405">
    <property type="component" value="Unassembled WGS sequence"/>
</dbReference>
<name>A0A556AD17_9BURK</name>
<sequence>MPMPANDSRLVLLVDDVPDNLRLLSEALDLAGYTVLVATDGPSALERLDYVTPDIILLDAVMPGMDGFETCRRLKAHRGAGHVPVVFMTGLVEAEDVVRGFQAGGSDYVTKPIDTDAVLARIEAHMRSARMMSAAIDVIDAVAHAVVVLDTRGRVLWETRRARQWLREYFGEAQTSALPAPLAAWAGQGLTALQGGATPLPLTVSGSGRLEIRLAPAQRAGEYILLFEEQIGTDPAGALGCEFRLTPREVDVLLWVARGKTNRDISDILGMSPRTVNKHLEHIFVKLGVETRAAATALTVRVLGTLPPAH</sequence>
<feature type="modified residue" description="4-aspartylphosphate" evidence="6">
    <location>
        <position position="59"/>
    </location>
</feature>
<dbReference type="PROSITE" id="PS50110">
    <property type="entry name" value="RESPONSE_REGULATORY"/>
    <property type="match status" value="1"/>
</dbReference>
<dbReference type="InterPro" id="IPR000792">
    <property type="entry name" value="Tscrpt_reg_LuxR_C"/>
</dbReference>
<dbReference type="GO" id="GO:0000156">
    <property type="term" value="F:phosphorelay response regulator activity"/>
    <property type="evidence" value="ECO:0007669"/>
    <property type="project" value="TreeGrafter"/>
</dbReference>
<dbReference type="RefSeq" id="WP_143950694.1">
    <property type="nucleotide sequence ID" value="NZ_BAABMB010000003.1"/>
</dbReference>
<keyword evidence="5" id="KW-0804">Transcription</keyword>
<proteinExistence type="predicted"/>
<dbReference type="PRINTS" id="PR00038">
    <property type="entry name" value="HTHLUXR"/>
</dbReference>
<dbReference type="SMART" id="SM00421">
    <property type="entry name" value="HTH_LUXR"/>
    <property type="match status" value="1"/>
</dbReference>
<dbReference type="Pfam" id="PF00196">
    <property type="entry name" value="GerE"/>
    <property type="match status" value="1"/>
</dbReference>
<dbReference type="GO" id="GO:0032993">
    <property type="term" value="C:protein-DNA complex"/>
    <property type="evidence" value="ECO:0007669"/>
    <property type="project" value="TreeGrafter"/>
</dbReference>
<evidence type="ECO:0000256" key="5">
    <source>
        <dbReference type="ARBA" id="ARBA00023163"/>
    </source>
</evidence>
<dbReference type="InterPro" id="IPR011006">
    <property type="entry name" value="CheY-like_superfamily"/>
</dbReference>
<accession>A0A556AD17</accession>
<evidence type="ECO:0000256" key="4">
    <source>
        <dbReference type="ARBA" id="ARBA00023125"/>
    </source>
</evidence>
<dbReference type="InterPro" id="IPR036388">
    <property type="entry name" value="WH-like_DNA-bd_sf"/>
</dbReference>
<dbReference type="InterPro" id="IPR039420">
    <property type="entry name" value="WalR-like"/>
</dbReference>
<keyword evidence="2" id="KW-0902">Two-component regulatory system</keyword>
<dbReference type="SUPFAM" id="SSF46894">
    <property type="entry name" value="C-terminal effector domain of the bipartite response regulators"/>
    <property type="match status" value="1"/>
</dbReference>
<gene>
    <name evidence="9" type="ORF">FOZ76_21620</name>
</gene>
<evidence type="ECO:0000256" key="6">
    <source>
        <dbReference type="PROSITE-ProRule" id="PRU00169"/>
    </source>
</evidence>
<dbReference type="AlphaFoldDB" id="A0A556AD17"/>
<evidence type="ECO:0000256" key="3">
    <source>
        <dbReference type="ARBA" id="ARBA00023015"/>
    </source>
</evidence>
<dbReference type="SMART" id="SM00448">
    <property type="entry name" value="REC"/>
    <property type="match status" value="1"/>
</dbReference>
<dbReference type="PANTHER" id="PTHR48111:SF1">
    <property type="entry name" value="TWO-COMPONENT RESPONSE REGULATOR ORR33"/>
    <property type="match status" value="1"/>
</dbReference>
<evidence type="ECO:0000313" key="10">
    <source>
        <dbReference type="Proteomes" id="UP000318405"/>
    </source>
</evidence>
<evidence type="ECO:0000259" key="8">
    <source>
        <dbReference type="PROSITE" id="PS50110"/>
    </source>
</evidence>
<evidence type="ECO:0000256" key="1">
    <source>
        <dbReference type="ARBA" id="ARBA00022553"/>
    </source>
</evidence>
<dbReference type="SUPFAM" id="SSF52172">
    <property type="entry name" value="CheY-like"/>
    <property type="match status" value="1"/>
</dbReference>
<dbReference type="Pfam" id="PF00072">
    <property type="entry name" value="Response_reg"/>
    <property type="match status" value="1"/>
</dbReference>
<keyword evidence="4" id="KW-0238">DNA-binding</keyword>
<dbReference type="InterPro" id="IPR001789">
    <property type="entry name" value="Sig_transdc_resp-reg_receiver"/>
</dbReference>
<dbReference type="Gene3D" id="1.10.10.10">
    <property type="entry name" value="Winged helix-like DNA-binding domain superfamily/Winged helix DNA-binding domain"/>
    <property type="match status" value="1"/>
</dbReference>
<dbReference type="PROSITE" id="PS50043">
    <property type="entry name" value="HTH_LUXR_2"/>
    <property type="match status" value="1"/>
</dbReference>
<dbReference type="CDD" id="cd19920">
    <property type="entry name" value="REC_PA4781-like"/>
    <property type="match status" value="1"/>
</dbReference>
<evidence type="ECO:0000313" key="9">
    <source>
        <dbReference type="EMBL" id="TSH90779.1"/>
    </source>
</evidence>
<keyword evidence="10" id="KW-1185">Reference proteome</keyword>
<protein>
    <submittedName>
        <fullName evidence="9">Response regulator transcription factor</fullName>
    </submittedName>
</protein>
<dbReference type="GO" id="GO:0006355">
    <property type="term" value="P:regulation of DNA-templated transcription"/>
    <property type="evidence" value="ECO:0007669"/>
    <property type="project" value="InterPro"/>
</dbReference>
<feature type="domain" description="HTH luxR-type" evidence="7">
    <location>
        <begin position="238"/>
        <end position="303"/>
    </location>
</feature>
<keyword evidence="3" id="KW-0805">Transcription regulation</keyword>
<organism evidence="9 10">
    <name type="scientific">Verticiella sediminum</name>
    <dbReference type="NCBI Taxonomy" id="1247510"/>
    <lineage>
        <taxon>Bacteria</taxon>
        <taxon>Pseudomonadati</taxon>
        <taxon>Pseudomonadota</taxon>
        <taxon>Betaproteobacteria</taxon>
        <taxon>Burkholderiales</taxon>
        <taxon>Alcaligenaceae</taxon>
        <taxon>Verticiella</taxon>
    </lineage>
</organism>
<dbReference type="CDD" id="cd06170">
    <property type="entry name" value="LuxR_C_like"/>
    <property type="match status" value="1"/>
</dbReference>
<reference evidence="9 10" key="1">
    <citation type="submission" date="2019-07" db="EMBL/GenBank/DDBJ databases">
        <title>Qingshengfaniella alkalisoli gen. nov., sp. nov., isolated from saline soil.</title>
        <authorList>
            <person name="Xu L."/>
            <person name="Huang X.-X."/>
            <person name="Sun J.-Q."/>
        </authorList>
    </citation>
    <scope>NUCLEOTIDE SEQUENCE [LARGE SCALE GENOMIC DNA]</scope>
    <source>
        <strain evidence="9 10">DSM 27279</strain>
    </source>
</reference>